<dbReference type="Proteomes" id="UP000235828">
    <property type="component" value="Chromosome B"/>
</dbReference>
<dbReference type="EMBL" id="LT960612">
    <property type="protein sequence ID" value="SON52420.1"/>
    <property type="molecule type" value="Genomic_DNA"/>
</dbReference>
<reference evidence="1 2" key="1">
    <citation type="submission" date="2017-10" db="EMBL/GenBank/DDBJ databases">
        <authorList>
            <person name="Banno H."/>
            <person name="Chua N.-H."/>
        </authorList>
    </citation>
    <scope>NUCLEOTIDE SEQUENCE [LARGE SCALE GENOMIC DNA]</scope>
    <source>
        <strain evidence="1">Vibrio tapetis CECT4600</strain>
    </source>
</reference>
<dbReference type="AlphaFoldDB" id="A0A2N8ZKI2"/>
<keyword evidence="2" id="KW-1185">Reference proteome</keyword>
<protein>
    <submittedName>
        <fullName evidence="1">Uncharacterized protein</fullName>
    </submittedName>
</protein>
<dbReference type="KEGG" id="vta:B0809"/>
<organism evidence="1 2">
    <name type="scientific">Vibrio tapetis subsp. tapetis</name>
    <dbReference type="NCBI Taxonomy" id="1671868"/>
    <lineage>
        <taxon>Bacteria</taxon>
        <taxon>Pseudomonadati</taxon>
        <taxon>Pseudomonadota</taxon>
        <taxon>Gammaproteobacteria</taxon>
        <taxon>Vibrionales</taxon>
        <taxon>Vibrionaceae</taxon>
        <taxon>Vibrio</taxon>
    </lineage>
</organism>
<evidence type="ECO:0000313" key="1">
    <source>
        <dbReference type="EMBL" id="SON52420.1"/>
    </source>
</evidence>
<gene>
    <name evidence="1" type="ORF">VTAP4600_B0809</name>
</gene>
<sequence length="43" mass="4736">MAWGLSLLARDDDVIVLTQLKQTRSVLLIHTVKICAAVNKTTV</sequence>
<proteinExistence type="predicted"/>
<accession>A0A2N8ZKI2</accession>
<evidence type="ECO:0000313" key="2">
    <source>
        <dbReference type="Proteomes" id="UP000235828"/>
    </source>
</evidence>
<name>A0A2N8ZKI2_9VIBR</name>